<evidence type="ECO:0000256" key="6">
    <source>
        <dbReference type="SAM" id="MobiDB-lite"/>
    </source>
</evidence>
<keyword evidence="3 7" id="KW-0812">Transmembrane</keyword>
<gene>
    <name evidence="9" type="primary">LOC106154572</name>
</gene>
<evidence type="ECO:0000256" key="5">
    <source>
        <dbReference type="ARBA" id="ARBA00023136"/>
    </source>
</evidence>
<dbReference type="AlphaFoldDB" id="A0A1S3HEB8"/>
<dbReference type="PANTHER" id="PTHR14948:SF25">
    <property type="entry name" value="DUF4190 DOMAIN-CONTAINING PROTEIN"/>
    <property type="match status" value="1"/>
</dbReference>
<proteinExistence type="inferred from homology"/>
<evidence type="ECO:0000256" key="1">
    <source>
        <dbReference type="ARBA" id="ARBA00004370"/>
    </source>
</evidence>
<keyword evidence="4 7" id="KW-1133">Transmembrane helix</keyword>
<keyword evidence="8" id="KW-1185">Reference proteome</keyword>
<feature type="transmembrane region" description="Helical" evidence="7">
    <location>
        <begin position="112"/>
        <end position="135"/>
    </location>
</feature>
<dbReference type="GeneID" id="106154572"/>
<dbReference type="RefSeq" id="XP_013384417.1">
    <property type="nucleotide sequence ID" value="XM_013528963.1"/>
</dbReference>
<dbReference type="GO" id="GO:0016020">
    <property type="term" value="C:membrane"/>
    <property type="evidence" value="ECO:0007669"/>
    <property type="project" value="UniProtKB-SubCell"/>
</dbReference>
<evidence type="ECO:0000256" key="7">
    <source>
        <dbReference type="SAM" id="Phobius"/>
    </source>
</evidence>
<evidence type="ECO:0000313" key="8">
    <source>
        <dbReference type="Proteomes" id="UP000085678"/>
    </source>
</evidence>
<sequence>MSEKQGNYGPQYGQQPPGYYGQQPPPGQQPPGAYYGQQQPPYAVTSQPVSTNMIITQVPDPKPPDYLILSIFVLLCCNLLLGLIALVFSILSQSAYGSGDSESARTHGKVALGLNIAGIVISVVIVVAVLIWYFALLGSVAAATYG</sequence>
<evidence type="ECO:0000256" key="4">
    <source>
        <dbReference type="ARBA" id="ARBA00022989"/>
    </source>
</evidence>
<organism evidence="8 9">
    <name type="scientific">Lingula anatina</name>
    <name type="common">Brachiopod</name>
    <name type="synonym">Lingula unguis</name>
    <dbReference type="NCBI Taxonomy" id="7574"/>
    <lineage>
        <taxon>Eukaryota</taxon>
        <taxon>Metazoa</taxon>
        <taxon>Spiralia</taxon>
        <taxon>Lophotrochozoa</taxon>
        <taxon>Brachiopoda</taxon>
        <taxon>Linguliformea</taxon>
        <taxon>Lingulata</taxon>
        <taxon>Lingulida</taxon>
        <taxon>Linguloidea</taxon>
        <taxon>Lingulidae</taxon>
        <taxon>Lingula</taxon>
    </lineage>
</organism>
<feature type="transmembrane region" description="Helical" evidence="7">
    <location>
        <begin position="66"/>
        <end position="91"/>
    </location>
</feature>
<feature type="compositionally biased region" description="Low complexity" evidence="6">
    <location>
        <begin position="8"/>
        <end position="22"/>
    </location>
</feature>
<feature type="region of interest" description="Disordered" evidence="6">
    <location>
        <begin position="1"/>
        <end position="44"/>
    </location>
</feature>
<evidence type="ECO:0000256" key="2">
    <source>
        <dbReference type="ARBA" id="ARBA00006843"/>
    </source>
</evidence>
<dbReference type="InParanoid" id="A0A1S3HEB8"/>
<evidence type="ECO:0000256" key="3">
    <source>
        <dbReference type="ARBA" id="ARBA00022692"/>
    </source>
</evidence>
<accession>A0A1S3HEB8</accession>
<evidence type="ECO:0000313" key="9">
    <source>
        <dbReference type="RefSeq" id="XP_013384417.1"/>
    </source>
</evidence>
<dbReference type="Proteomes" id="UP000085678">
    <property type="component" value="Unplaced"/>
</dbReference>
<dbReference type="InterPro" id="IPR007593">
    <property type="entry name" value="CD225/Dispanin_fam"/>
</dbReference>
<keyword evidence="5 7" id="KW-0472">Membrane</keyword>
<protein>
    <submittedName>
        <fullName evidence="9">Tumor suppressor candidate 5 homolog</fullName>
    </submittedName>
</protein>
<name>A0A1S3HEB8_LINAN</name>
<reference evidence="9" key="1">
    <citation type="submission" date="2025-08" db="UniProtKB">
        <authorList>
            <consortium name="RefSeq"/>
        </authorList>
    </citation>
    <scope>IDENTIFICATION</scope>
    <source>
        <tissue evidence="9">Gonads</tissue>
    </source>
</reference>
<comment type="similarity">
    <text evidence="2">Belongs to the CD225/Dispanin family.</text>
</comment>
<comment type="subcellular location">
    <subcellularLocation>
        <location evidence="1">Membrane</location>
    </subcellularLocation>
</comment>
<dbReference type="InterPro" id="IPR051423">
    <property type="entry name" value="CD225/Dispanin"/>
</dbReference>
<dbReference type="Pfam" id="PF04505">
    <property type="entry name" value="CD225"/>
    <property type="match status" value="1"/>
</dbReference>
<dbReference type="KEGG" id="lak:106154572"/>
<feature type="compositionally biased region" description="Low complexity" evidence="6">
    <location>
        <begin position="30"/>
        <end position="43"/>
    </location>
</feature>
<dbReference type="PANTHER" id="PTHR14948">
    <property type="entry name" value="NG5"/>
    <property type="match status" value="1"/>
</dbReference>